<dbReference type="GO" id="GO:0003677">
    <property type="term" value="F:DNA binding"/>
    <property type="evidence" value="ECO:0007669"/>
    <property type="project" value="UniProtKB-KW"/>
</dbReference>
<dbReference type="InterPro" id="IPR036388">
    <property type="entry name" value="WH-like_DNA-bd_sf"/>
</dbReference>
<dbReference type="Proteomes" id="UP000075635">
    <property type="component" value="Unassembled WGS sequence"/>
</dbReference>
<keyword evidence="1" id="KW-0805">Transcription regulation</keyword>
<organism evidence="5 6">
    <name type="scientific">Sorangium cellulosum</name>
    <name type="common">Polyangium cellulosum</name>
    <dbReference type="NCBI Taxonomy" id="56"/>
    <lineage>
        <taxon>Bacteria</taxon>
        <taxon>Pseudomonadati</taxon>
        <taxon>Myxococcota</taxon>
        <taxon>Polyangia</taxon>
        <taxon>Polyangiales</taxon>
        <taxon>Polyangiaceae</taxon>
        <taxon>Sorangium</taxon>
    </lineage>
</organism>
<name>A0A150SJ88_SORCE</name>
<evidence type="ECO:0000313" key="5">
    <source>
        <dbReference type="EMBL" id="KYF92535.1"/>
    </source>
</evidence>
<protein>
    <recommendedName>
        <fullName evidence="4">HTH luxR-type domain-containing protein</fullName>
    </recommendedName>
</protein>
<reference evidence="5 6" key="1">
    <citation type="submission" date="2014-02" db="EMBL/GenBank/DDBJ databases">
        <title>The small core and large imbalanced accessory genome model reveals a collaborative survival strategy of Sorangium cellulosum strains in nature.</title>
        <authorList>
            <person name="Han K."/>
            <person name="Peng R."/>
            <person name="Blom J."/>
            <person name="Li Y.-Z."/>
        </authorList>
    </citation>
    <scope>NUCLEOTIDE SEQUENCE [LARGE SCALE GENOMIC DNA]</scope>
    <source>
        <strain evidence="5 6">So0011-07</strain>
    </source>
</reference>
<evidence type="ECO:0000313" key="6">
    <source>
        <dbReference type="Proteomes" id="UP000075635"/>
    </source>
</evidence>
<dbReference type="AlphaFoldDB" id="A0A150SJ88"/>
<evidence type="ECO:0000256" key="1">
    <source>
        <dbReference type="ARBA" id="ARBA00023015"/>
    </source>
</evidence>
<dbReference type="EMBL" id="JEMB01000910">
    <property type="protein sequence ID" value="KYF92535.1"/>
    <property type="molecule type" value="Genomic_DNA"/>
</dbReference>
<dbReference type="SMART" id="SM00421">
    <property type="entry name" value="HTH_LUXR"/>
    <property type="match status" value="1"/>
</dbReference>
<keyword evidence="3" id="KW-0804">Transcription</keyword>
<dbReference type="Pfam" id="PF00196">
    <property type="entry name" value="GerE"/>
    <property type="match status" value="1"/>
</dbReference>
<proteinExistence type="predicted"/>
<dbReference type="PANTHER" id="PTHR44688">
    <property type="entry name" value="DNA-BINDING TRANSCRIPTIONAL ACTIVATOR DEVR_DOSR"/>
    <property type="match status" value="1"/>
</dbReference>
<accession>A0A150SJ88</accession>
<comment type="caution">
    <text evidence="5">The sequence shown here is derived from an EMBL/GenBank/DDBJ whole genome shotgun (WGS) entry which is preliminary data.</text>
</comment>
<gene>
    <name evidence="5" type="ORF">BE17_26175</name>
</gene>
<evidence type="ECO:0000256" key="3">
    <source>
        <dbReference type="ARBA" id="ARBA00023163"/>
    </source>
</evidence>
<feature type="domain" description="HTH luxR-type" evidence="4">
    <location>
        <begin position="306"/>
        <end position="372"/>
    </location>
</feature>
<evidence type="ECO:0000256" key="2">
    <source>
        <dbReference type="ARBA" id="ARBA00023125"/>
    </source>
</evidence>
<dbReference type="InterPro" id="IPR000792">
    <property type="entry name" value="Tscrpt_reg_LuxR_C"/>
</dbReference>
<dbReference type="Gene3D" id="1.10.10.10">
    <property type="entry name" value="Winged helix-like DNA-binding domain superfamily/Winged helix DNA-binding domain"/>
    <property type="match status" value="1"/>
</dbReference>
<dbReference type="GO" id="GO:0006355">
    <property type="term" value="P:regulation of DNA-templated transcription"/>
    <property type="evidence" value="ECO:0007669"/>
    <property type="project" value="InterPro"/>
</dbReference>
<evidence type="ECO:0000259" key="4">
    <source>
        <dbReference type="PROSITE" id="PS50043"/>
    </source>
</evidence>
<dbReference type="PANTHER" id="PTHR44688:SF16">
    <property type="entry name" value="DNA-BINDING TRANSCRIPTIONAL ACTIVATOR DEVR_DOSR"/>
    <property type="match status" value="1"/>
</dbReference>
<dbReference type="InterPro" id="IPR016032">
    <property type="entry name" value="Sig_transdc_resp-reg_C-effctor"/>
</dbReference>
<dbReference type="SUPFAM" id="SSF46894">
    <property type="entry name" value="C-terminal effector domain of the bipartite response regulators"/>
    <property type="match status" value="1"/>
</dbReference>
<dbReference type="PROSITE" id="PS50043">
    <property type="entry name" value="HTH_LUXR_2"/>
    <property type="match status" value="1"/>
</dbReference>
<sequence>MVENAIRRARRSRIAWSSGEAKLAISTRDALRRITASSPAFATFDAIRGLLPFAAGMIDVLPTSRTSNLVNFVYDVPEGFLTERARLIEDDPAIPLAITLPAGLALRGPDALGEDAFQRMPYNQLMYPQFGLDNVTGMILSTTAQRATPEVVVLWLFSGIDARLPTWRECRLLELLCRDIEEALERVRLPLIPHQQLLFQIMQEQSLGYIVVRSDGSLLEVNRRAVLLSQKYGVRQDAAWRSRVDDLIHLAQAGANARQTVQCPDGSGCLDVNVHWLTKESYAISEDITLIHLRETLWNRPIAAGRDGPLRALPRRQREVATLLAESGLSYKQIASKLAIAEGTVRKNAERIYRALGVHSRPELAELVRKHASG</sequence>
<dbReference type="CDD" id="cd06170">
    <property type="entry name" value="LuxR_C_like"/>
    <property type="match status" value="1"/>
</dbReference>
<keyword evidence="2" id="KW-0238">DNA-binding</keyword>